<sequence>MADYDGAHYFVKDWMEPVVLKLIKQVNRLNDDGALIISGGDVLSTIFTGPQIFLTHDFDIKAALKTSKPADAENIAKLYAFADNFSKLAAKSLNERYRRTRKDLDRILASKHKVKITVQKGNYFVYDRPVEDWALFTVKYRLDDLTGESWNVDPIMDVFASTPETINMSVKGRYQTFVGGEPKLSGEHLEYFIPTQDINGVLYAGMGYMLWDTEEMIKISKQLEKERGKSKLQRYEEKRLAILDDLNHPESRLNCRFMQQYVKYCERELETCKVPAWNVRNQAEAQEKLESMGLINKTLAEALGEVYVCDYAKKMAAYLA</sequence>
<evidence type="ECO:0000313" key="1">
    <source>
        <dbReference type="EMBL" id="QBK90502.1"/>
    </source>
</evidence>
<name>A0A481Z505_9VIRU</name>
<gene>
    <name evidence="1" type="ORF">LCPAC103_01830</name>
</gene>
<organism evidence="1">
    <name type="scientific">Pithovirus LCPAC103</name>
    <dbReference type="NCBI Taxonomy" id="2506588"/>
    <lineage>
        <taxon>Viruses</taxon>
        <taxon>Pithoviruses</taxon>
    </lineage>
</organism>
<reference evidence="1" key="1">
    <citation type="journal article" date="2019" name="MBio">
        <title>Virus Genomes from Deep Sea Sediments Expand the Ocean Megavirome and Support Independent Origins of Viral Gigantism.</title>
        <authorList>
            <person name="Backstrom D."/>
            <person name="Yutin N."/>
            <person name="Jorgensen S.L."/>
            <person name="Dharamshi J."/>
            <person name="Homa F."/>
            <person name="Zaremba-Niedwiedzka K."/>
            <person name="Spang A."/>
            <person name="Wolf Y.I."/>
            <person name="Koonin E.V."/>
            <person name="Ettema T.J."/>
        </authorList>
    </citation>
    <scope>NUCLEOTIDE SEQUENCE</scope>
</reference>
<proteinExistence type="predicted"/>
<dbReference type="EMBL" id="MK500493">
    <property type="protein sequence ID" value="QBK90502.1"/>
    <property type="molecule type" value="Genomic_DNA"/>
</dbReference>
<protein>
    <submittedName>
        <fullName evidence="1">Uncharacterized protein</fullName>
    </submittedName>
</protein>
<accession>A0A481Z505</accession>